<keyword evidence="3" id="KW-1185">Reference proteome</keyword>
<feature type="non-terminal residue" evidence="2">
    <location>
        <position position="1"/>
    </location>
</feature>
<evidence type="ECO:0000313" key="3">
    <source>
        <dbReference type="Proteomes" id="UP000593572"/>
    </source>
</evidence>
<feature type="compositionally biased region" description="Polar residues" evidence="1">
    <location>
        <begin position="466"/>
        <end position="475"/>
    </location>
</feature>
<accession>A0A7J8LDF8</accession>
<sequence length="804" mass="86833">EVRKASEKKSRKQKSSKSQASDLAKGLPKASTLVQLKPSETEEPVVGDSNTAGHNIDGMSQGKTEENKSRNAPMDSSYAKSFSAANIGVLDDETKETKGEAKLSSSPLQNPPAVRAWKPAPGFKAKSLLEIQQEEQRKAQTEVAVSEFTSSVSSLSLSTPWAGVVSSLEPKVSRVSKKDADISESAIVKPESSLNSVSKKSPLHDLLAEEVLAKSRERDADVPGTISTPSAHVTTTNVKPTDNDNFIEAKETKRSRKKSAKSKGTGAKVSGPPSTADAVLVSASTIEKVKSSRPAQVEKELLPSIPSGPSLGDFVPWKEEQVNPSPAPAWSADSKKLPKPTSLRDIQKEQKRNSSVQPTNPIPTPHKSQPSQSTPAGVSSWSFTASSPSKTASPIQINSHATQSKHKGDDDLFWGPIDQTKQETKQGDFPHLANVGGWGTKSTPAKGTASGALSRQKSSGRAIERTLSSSPASAQSFLKGKSDMLTKHSEAMDFRDWCESECVRLIGTKDTSVLEFCLKQSRSEAEILLVENLGSFDPNHEFIEKFLNYKELLPADVIEIAFQSRHDRKFAELGSGYVNSGNASVANFDPEVGVGLDGSSKGGGKKKGKKGKKVSPAVLGFNVVSNRIMMARVLFIPLLTLLESRGIETAQAFLETQVTNASWVKMGFVNPKPTTQSRKSVDGKEWDKMLDARIDVRLKDLQEGIKSEVCTELRSELHSLFEQYFGHGPPMAVGGAVNSKSKGILGSPPSFPSQEHLIVSLMADLGHSSMSSSGVMLETDRSTFRMECPSFDGEKFRGWWSKLE</sequence>
<feature type="compositionally biased region" description="Polar residues" evidence="1">
    <location>
        <begin position="440"/>
        <end position="459"/>
    </location>
</feature>
<dbReference type="PANTHER" id="PTHR47471">
    <property type="entry name" value="GYF DOMAIN-CONTAINING PROTEIN"/>
    <property type="match status" value="1"/>
</dbReference>
<proteinExistence type="predicted"/>
<feature type="region of interest" description="Disordered" evidence="1">
    <location>
        <begin position="214"/>
        <end position="475"/>
    </location>
</feature>
<comment type="caution">
    <text evidence="2">The sequence shown here is derived from an EMBL/GenBank/DDBJ whole genome shotgun (WGS) entry which is preliminary data.</text>
</comment>
<protein>
    <submittedName>
        <fullName evidence="2">Uncharacterized protein</fullName>
    </submittedName>
</protein>
<evidence type="ECO:0000256" key="1">
    <source>
        <dbReference type="SAM" id="MobiDB-lite"/>
    </source>
</evidence>
<dbReference type="EMBL" id="JABEZX010000002">
    <property type="protein sequence ID" value="MBA0550475.1"/>
    <property type="molecule type" value="Genomic_DNA"/>
</dbReference>
<feature type="compositionally biased region" description="Polar residues" evidence="1">
    <location>
        <begin position="366"/>
        <end position="402"/>
    </location>
</feature>
<dbReference type="Proteomes" id="UP000593572">
    <property type="component" value="Unassembled WGS sequence"/>
</dbReference>
<organism evidence="2 3">
    <name type="scientific">Gossypium lobatum</name>
    <dbReference type="NCBI Taxonomy" id="34289"/>
    <lineage>
        <taxon>Eukaryota</taxon>
        <taxon>Viridiplantae</taxon>
        <taxon>Streptophyta</taxon>
        <taxon>Embryophyta</taxon>
        <taxon>Tracheophyta</taxon>
        <taxon>Spermatophyta</taxon>
        <taxon>Magnoliopsida</taxon>
        <taxon>eudicotyledons</taxon>
        <taxon>Gunneridae</taxon>
        <taxon>Pentapetalae</taxon>
        <taxon>rosids</taxon>
        <taxon>malvids</taxon>
        <taxon>Malvales</taxon>
        <taxon>Malvaceae</taxon>
        <taxon>Malvoideae</taxon>
        <taxon>Gossypium</taxon>
    </lineage>
</organism>
<name>A0A7J8LDF8_9ROSI</name>
<dbReference type="PANTHER" id="PTHR47471:SF1">
    <property type="entry name" value="PROTEIN ESSENTIAL FOR POTEXVIRUS ACCUMULATION 1"/>
    <property type="match status" value="1"/>
</dbReference>
<dbReference type="AlphaFoldDB" id="A0A7J8LDF8"/>
<gene>
    <name evidence="2" type="ORF">Golob_021418</name>
</gene>
<feature type="region of interest" description="Disordered" evidence="1">
    <location>
        <begin position="1"/>
        <end position="117"/>
    </location>
</feature>
<evidence type="ECO:0000313" key="2">
    <source>
        <dbReference type="EMBL" id="MBA0550475.1"/>
    </source>
</evidence>
<feature type="compositionally biased region" description="Polar residues" evidence="1">
    <location>
        <begin position="225"/>
        <end position="244"/>
    </location>
</feature>
<reference evidence="2 3" key="1">
    <citation type="journal article" date="2019" name="Genome Biol. Evol.">
        <title>Insights into the evolution of the New World diploid cottons (Gossypium, subgenus Houzingenia) based on genome sequencing.</title>
        <authorList>
            <person name="Grover C.E."/>
            <person name="Arick M.A. 2nd"/>
            <person name="Thrash A."/>
            <person name="Conover J.L."/>
            <person name="Sanders W.S."/>
            <person name="Peterson D.G."/>
            <person name="Frelichowski J.E."/>
            <person name="Scheffler J.A."/>
            <person name="Scheffler B.E."/>
            <person name="Wendel J.F."/>
        </authorList>
    </citation>
    <scope>NUCLEOTIDE SEQUENCE [LARGE SCALE GENOMIC DNA]</scope>
    <source>
        <strain evidence="2">157</strain>
        <tissue evidence="2">Leaf</tissue>
    </source>
</reference>